<feature type="region of interest" description="Disordered" evidence="1">
    <location>
        <begin position="1"/>
        <end position="24"/>
    </location>
</feature>
<accession>A0A9P9FTN1</accession>
<evidence type="ECO:0000256" key="1">
    <source>
        <dbReference type="SAM" id="MobiDB-lite"/>
    </source>
</evidence>
<proteinExistence type="predicted"/>
<dbReference type="Proteomes" id="UP000738349">
    <property type="component" value="Unassembled WGS sequence"/>
</dbReference>
<sequence>MMVVGRATPRSPSSKPRSSSFSISDRPTLFDSLVPCRPESIFPRPRKRICGGTWLPINQPTDQPTNQPTNHSIVSLPLPHPNDTSHGCHRCDKVLIKYVVFLSWISPQGQSGRGFYSRTPTFPSSRLKGMRGMILALFDRWKNKAAVRCTAPEEEIPRTHWVVGHARESFCEHSQIPNLRVMWCCAWRPQTVFAIICDRSSIPFGQGSHLAERTKTGTDTVVPDGFLASDDQTQLPQTQLPIPVPS</sequence>
<dbReference type="AlphaFoldDB" id="A0A9P9FTN1"/>
<gene>
    <name evidence="2" type="ORF">EDB81DRAFT_772657</name>
</gene>
<comment type="caution">
    <text evidence="2">The sequence shown here is derived from an EMBL/GenBank/DDBJ whole genome shotgun (WGS) entry which is preliminary data.</text>
</comment>
<evidence type="ECO:0000313" key="3">
    <source>
        <dbReference type="Proteomes" id="UP000738349"/>
    </source>
</evidence>
<dbReference type="EMBL" id="JAGMUV010000001">
    <property type="protein sequence ID" value="KAH7176450.1"/>
    <property type="molecule type" value="Genomic_DNA"/>
</dbReference>
<organism evidence="2 3">
    <name type="scientific">Dactylonectria macrodidyma</name>
    <dbReference type="NCBI Taxonomy" id="307937"/>
    <lineage>
        <taxon>Eukaryota</taxon>
        <taxon>Fungi</taxon>
        <taxon>Dikarya</taxon>
        <taxon>Ascomycota</taxon>
        <taxon>Pezizomycotina</taxon>
        <taxon>Sordariomycetes</taxon>
        <taxon>Hypocreomycetidae</taxon>
        <taxon>Hypocreales</taxon>
        <taxon>Nectriaceae</taxon>
        <taxon>Dactylonectria</taxon>
    </lineage>
</organism>
<protein>
    <submittedName>
        <fullName evidence="2">Uncharacterized protein</fullName>
    </submittedName>
</protein>
<reference evidence="2" key="1">
    <citation type="journal article" date="2021" name="Nat. Commun.">
        <title>Genetic determinants of endophytism in the Arabidopsis root mycobiome.</title>
        <authorList>
            <person name="Mesny F."/>
            <person name="Miyauchi S."/>
            <person name="Thiergart T."/>
            <person name="Pickel B."/>
            <person name="Atanasova L."/>
            <person name="Karlsson M."/>
            <person name="Huettel B."/>
            <person name="Barry K.W."/>
            <person name="Haridas S."/>
            <person name="Chen C."/>
            <person name="Bauer D."/>
            <person name="Andreopoulos W."/>
            <person name="Pangilinan J."/>
            <person name="LaButti K."/>
            <person name="Riley R."/>
            <person name="Lipzen A."/>
            <person name="Clum A."/>
            <person name="Drula E."/>
            <person name="Henrissat B."/>
            <person name="Kohler A."/>
            <person name="Grigoriev I.V."/>
            <person name="Martin F.M."/>
            <person name="Hacquard S."/>
        </authorList>
    </citation>
    <scope>NUCLEOTIDE SEQUENCE</scope>
    <source>
        <strain evidence="2">MPI-CAGE-AT-0147</strain>
    </source>
</reference>
<evidence type="ECO:0000313" key="2">
    <source>
        <dbReference type="EMBL" id="KAH7176450.1"/>
    </source>
</evidence>
<keyword evidence="3" id="KW-1185">Reference proteome</keyword>
<name>A0A9P9FTN1_9HYPO</name>